<dbReference type="PANTHER" id="PTHR36933:SF1">
    <property type="entry name" value="SLL0788 PROTEIN"/>
    <property type="match status" value="1"/>
</dbReference>
<proteinExistence type="predicted"/>
<reference evidence="4 5" key="1">
    <citation type="journal article" date="2019" name="Int. J. Syst. Evol. Microbiol.">
        <title>The Global Catalogue of Microorganisms (GCM) 10K type strain sequencing project: providing services to taxonomists for standard genome sequencing and annotation.</title>
        <authorList>
            <consortium name="The Broad Institute Genomics Platform"/>
            <consortium name="The Broad Institute Genome Sequencing Center for Infectious Disease"/>
            <person name="Wu L."/>
            <person name="Ma J."/>
        </authorList>
    </citation>
    <scope>NUCLEOTIDE SEQUENCE [LARGE SCALE GENOMIC DNA]</scope>
    <source>
        <strain evidence="4 5">JCM 14319</strain>
    </source>
</reference>
<feature type="transmembrane region" description="Helical" evidence="2">
    <location>
        <begin position="50"/>
        <end position="71"/>
    </location>
</feature>
<evidence type="ECO:0000313" key="4">
    <source>
        <dbReference type="EMBL" id="GAA1767249.1"/>
    </source>
</evidence>
<evidence type="ECO:0000313" key="5">
    <source>
        <dbReference type="Proteomes" id="UP001500506"/>
    </source>
</evidence>
<keyword evidence="2" id="KW-0812">Transmembrane</keyword>
<feature type="region of interest" description="Disordered" evidence="1">
    <location>
        <begin position="1"/>
        <end position="43"/>
    </location>
</feature>
<dbReference type="Proteomes" id="UP001500506">
    <property type="component" value="Unassembled WGS sequence"/>
</dbReference>
<gene>
    <name evidence="4" type="ORF">GCM10009747_29640</name>
</gene>
<dbReference type="EMBL" id="BAAANH010000006">
    <property type="protein sequence ID" value="GAA1767249.1"/>
    <property type="molecule type" value="Genomic_DNA"/>
</dbReference>
<evidence type="ECO:0000259" key="3">
    <source>
        <dbReference type="Pfam" id="PF03713"/>
    </source>
</evidence>
<dbReference type="Gene3D" id="1.20.1260.10">
    <property type="match status" value="1"/>
</dbReference>
<evidence type="ECO:0000256" key="2">
    <source>
        <dbReference type="SAM" id="Phobius"/>
    </source>
</evidence>
<dbReference type="InterPro" id="IPR005183">
    <property type="entry name" value="DUF305_CopM-like"/>
</dbReference>
<comment type="caution">
    <text evidence="4">The sequence shown here is derived from an EMBL/GenBank/DDBJ whole genome shotgun (WGS) entry which is preliminary data.</text>
</comment>
<dbReference type="Pfam" id="PF03713">
    <property type="entry name" value="DUF305"/>
    <property type="match status" value="1"/>
</dbReference>
<accession>A0ABN2KVI8</accession>
<organism evidence="4 5">
    <name type="scientific">Agromyces humatus</name>
    <dbReference type="NCBI Taxonomy" id="279573"/>
    <lineage>
        <taxon>Bacteria</taxon>
        <taxon>Bacillati</taxon>
        <taxon>Actinomycetota</taxon>
        <taxon>Actinomycetes</taxon>
        <taxon>Micrococcales</taxon>
        <taxon>Microbacteriaceae</taxon>
        <taxon>Agromyces</taxon>
    </lineage>
</organism>
<keyword evidence="5" id="KW-1185">Reference proteome</keyword>
<dbReference type="InterPro" id="IPR012347">
    <property type="entry name" value="Ferritin-like"/>
</dbReference>
<feature type="compositionally biased region" description="Basic and acidic residues" evidence="1">
    <location>
        <begin position="15"/>
        <end position="25"/>
    </location>
</feature>
<feature type="compositionally biased region" description="Basic and acidic residues" evidence="1">
    <location>
        <begin position="32"/>
        <end position="41"/>
    </location>
</feature>
<feature type="domain" description="DUF305" evidence="3">
    <location>
        <begin position="87"/>
        <end position="255"/>
    </location>
</feature>
<evidence type="ECO:0000256" key="1">
    <source>
        <dbReference type="SAM" id="MobiDB-lite"/>
    </source>
</evidence>
<sequence length="264" mass="28357">MHGRNRRARQGLVTDGHEHDPEGVARDASAASDEHPDEHEHHRMNRGARIAIIVAAAVALVLVAVAAYSIGRLSTLAEPTPTATSAEAGFARDMQVHHQQGVELAMIIRDRTDDPDVRLLGYDIATTQAQQAGQMYGWLAEWDLSQAGSEPSMTWMTRPAEGGAGHATHDSEGSTHSPGEPMPGLATPEQIAELQGLEGRAAEVMFLELMIAHHQGAVEMAEAALERSSNDVVVDLSNSIVASQQAEIDLMNDMLAERGADRVE</sequence>
<dbReference type="PANTHER" id="PTHR36933">
    <property type="entry name" value="SLL0788 PROTEIN"/>
    <property type="match status" value="1"/>
</dbReference>
<protein>
    <recommendedName>
        <fullName evidence="3">DUF305 domain-containing protein</fullName>
    </recommendedName>
</protein>
<name>A0ABN2KVI8_9MICO</name>
<keyword evidence="2" id="KW-0472">Membrane</keyword>
<feature type="region of interest" description="Disordered" evidence="1">
    <location>
        <begin position="159"/>
        <end position="184"/>
    </location>
</feature>
<keyword evidence="2" id="KW-1133">Transmembrane helix</keyword>